<feature type="region of interest" description="Disordered" evidence="1">
    <location>
        <begin position="342"/>
        <end position="389"/>
    </location>
</feature>
<protein>
    <submittedName>
        <fullName evidence="3">Uncharacterized protein</fullName>
    </submittedName>
</protein>
<dbReference type="Proteomes" id="UP000706525">
    <property type="component" value="Unassembled WGS sequence"/>
</dbReference>
<keyword evidence="2" id="KW-0732">Signal</keyword>
<sequence>MKQAGWWISRWVAILALWTCWASAADFGNPGGPPPANLAQISDVLRQEPYDLELLISFGTSKGGSAGHIAVAIRDAAAGNDDLVYSANFYADRDPKHAGAYYTSALMLGIPKREYLFGTTSTLAPTAVFGLDFGEIYKRSVMGVRVSGVPDGDKAALVAGLTGYFARMNDDYRGRARNTEYHRGEIKYDYLRLNCAKTIGSAFKYGAGYRDLDVTSARLMPGSRVVAAARANTPTEMAVKLIEQWAQRGYRMDVVLYKKYAGSAYVDPREEEPIAFKDLPNRFPSVLSLDFNREQGAYRDFDNLYAMYLLYNLGRYSVRVNAQTHLLEIEKTKEPMAYRPAAALATQRARADSENTGSPPDNTHLYDFSDEVNDDGGDDVSAGRPATQR</sequence>
<evidence type="ECO:0000256" key="1">
    <source>
        <dbReference type="SAM" id="MobiDB-lite"/>
    </source>
</evidence>
<dbReference type="EMBL" id="CAJZAG010000002">
    <property type="protein sequence ID" value="CAG9166805.1"/>
    <property type="molecule type" value="Genomic_DNA"/>
</dbReference>
<gene>
    <name evidence="3" type="ORF">LMG32289_01192</name>
</gene>
<evidence type="ECO:0000256" key="2">
    <source>
        <dbReference type="SAM" id="SignalP"/>
    </source>
</evidence>
<feature type="compositionally biased region" description="Acidic residues" evidence="1">
    <location>
        <begin position="368"/>
        <end position="378"/>
    </location>
</feature>
<proteinExistence type="predicted"/>
<reference evidence="3 4" key="1">
    <citation type="submission" date="2021-08" db="EMBL/GenBank/DDBJ databases">
        <authorList>
            <person name="Peeters C."/>
        </authorList>
    </citation>
    <scope>NUCLEOTIDE SEQUENCE [LARGE SCALE GENOMIC DNA]</scope>
    <source>
        <strain evidence="3 4">LMG 32289</strain>
    </source>
</reference>
<keyword evidence="4" id="KW-1185">Reference proteome</keyword>
<feature type="signal peptide" evidence="2">
    <location>
        <begin position="1"/>
        <end position="24"/>
    </location>
</feature>
<name>A0ABM8WHC8_9BURK</name>
<comment type="caution">
    <text evidence="3">The sequence shown here is derived from an EMBL/GenBank/DDBJ whole genome shotgun (WGS) entry which is preliminary data.</text>
</comment>
<feature type="chain" id="PRO_5046929532" evidence="2">
    <location>
        <begin position="25"/>
        <end position="389"/>
    </location>
</feature>
<evidence type="ECO:0000313" key="3">
    <source>
        <dbReference type="EMBL" id="CAG9166805.1"/>
    </source>
</evidence>
<accession>A0ABM8WHC8</accession>
<evidence type="ECO:0000313" key="4">
    <source>
        <dbReference type="Proteomes" id="UP000706525"/>
    </source>
</evidence>
<organism evidence="3 4">
    <name type="scientific">Cupriavidus pampae</name>
    <dbReference type="NCBI Taxonomy" id="659251"/>
    <lineage>
        <taxon>Bacteria</taxon>
        <taxon>Pseudomonadati</taxon>
        <taxon>Pseudomonadota</taxon>
        <taxon>Betaproteobacteria</taxon>
        <taxon>Burkholderiales</taxon>
        <taxon>Burkholderiaceae</taxon>
        <taxon>Cupriavidus</taxon>
    </lineage>
</organism>